<evidence type="ECO:0000313" key="2">
    <source>
        <dbReference type="EMBL" id="ACB94901.1"/>
    </source>
</evidence>
<protein>
    <recommendedName>
        <fullName evidence="1">YgjP-like metallopeptidase domain-containing protein</fullName>
    </recommendedName>
</protein>
<dbReference type="HOGENOM" id="CLU_065947_2_1_5"/>
<feature type="domain" description="YgjP-like metallopeptidase" evidence="1">
    <location>
        <begin position="39"/>
        <end position="245"/>
    </location>
</feature>
<proteinExistence type="predicted"/>
<accession>B2IJM9</accession>
<dbReference type="AlphaFoldDB" id="B2IJM9"/>
<dbReference type="PANTHER" id="PTHR30399">
    <property type="entry name" value="UNCHARACTERIZED PROTEIN YGJP"/>
    <property type="match status" value="1"/>
</dbReference>
<dbReference type="STRING" id="395963.Bind_1260"/>
<keyword evidence="3" id="KW-1185">Reference proteome</keyword>
<dbReference type="InterPro" id="IPR053136">
    <property type="entry name" value="UTP_pyrophosphatase-like"/>
</dbReference>
<reference evidence="3" key="1">
    <citation type="submission" date="2008-03" db="EMBL/GenBank/DDBJ databases">
        <title>Complete sequence of chromosome of Beijerinckia indica subsp. indica ATCC 9039.</title>
        <authorList>
            <consortium name="US DOE Joint Genome Institute"/>
            <person name="Copeland A."/>
            <person name="Lucas S."/>
            <person name="Lapidus A."/>
            <person name="Glavina del Rio T."/>
            <person name="Dalin E."/>
            <person name="Tice H."/>
            <person name="Bruce D."/>
            <person name="Goodwin L."/>
            <person name="Pitluck S."/>
            <person name="LaButti K."/>
            <person name="Schmutz J."/>
            <person name="Larimer F."/>
            <person name="Land M."/>
            <person name="Hauser L."/>
            <person name="Kyrpides N."/>
            <person name="Mikhailova N."/>
            <person name="Dunfield P.F."/>
            <person name="Dedysh S.N."/>
            <person name="Liesack W."/>
            <person name="Saw J.H."/>
            <person name="Alam M."/>
            <person name="Chen Y."/>
            <person name="Murrell J.C."/>
            <person name="Richardson P."/>
        </authorList>
    </citation>
    <scope>NUCLEOTIDE SEQUENCE [LARGE SCALE GENOMIC DNA]</scope>
    <source>
        <strain evidence="3">ATCC 9039 / DSM 1715 / NCIMB 8712</strain>
    </source>
</reference>
<dbReference type="Proteomes" id="UP000001695">
    <property type="component" value="Chromosome"/>
</dbReference>
<evidence type="ECO:0000313" key="3">
    <source>
        <dbReference type="Proteomes" id="UP000001695"/>
    </source>
</evidence>
<reference evidence="2 3" key="2">
    <citation type="journal article" date="2010" name="J. Bacteriol.">
        <title>Complete genome sequence of Beijerinckia indica subsp. indica.</title>
        <authorList>
            <person name="Tamas I."/>
            <person name="Dedysh S.N."/>
            <person name="Liesack W."/>
            <person name="Stott M.B."/>
            <person name="Alam M."/>
            <person name="Murrell J.C."/>
            <person name="Dunfield P.F."/>
        </authorList>
    </citation>
    <scope>NUCLEOTIDE SEQUENCE [LARGE SCALE GENOMIC DNA]</scope>
    <source>
        <strain evidence="3">ATCC 9039 / DSM 1715 / NCIMB 8712</strain>
    </source>
</reference>
<name>B2IJM9_BEII9</name>
<dbReference type="KEGG" id="bid:Bind_1260"/>
<dbReference type="eggNOG" id="COG1451">
    <property type="taxonomic scope" value="Bacteria"/>
</dbReference>
<dbReference type="OrthoDB" id="9795402at2"/>
<dbReference type="CDD" id="cd07344">
    <property type="entry name" value="M48_yhfN_like"/>
    <property type="match status" value="1"/>
</dbReference>
<evidence type="ECO:0000259" key="1">
    <source>
        <dbReference type="Pfam" id="PF01863"/>
    </source>
</evidence>
<dbReference type="Gene3D" id="3.30.2010.10">
    <property type="entry name" value="Metalloproteases ('zincins'), catalytic domain"/>
    <property type="match status" value="1"/>
</dbReference>
<gene>
    <name evidence="2" type="ordered locus">Bind_1260</name>
</gene>
<dbReference type="RefSeq" id="WP_012384258.1">
    <property type="nucleotide sequence ID" value="NC_010581.1"/>
</dbReference>
<dbReference type="Pfam" id="PF01863">
    <property type="entry name" value="YgjP-like"/>
    <property type="match status" value="1"/>
</dbReference>
<dbReference type="InterPro" id="IPR002725">
    <property type="entry name" value="YgjP-like_metallopeptidase"/>
</dbReference>
<dbReference type="EMBL" id="CP001016">
    <property type="protein sequence ID" value="ACB94901.1"/>
    <property type="molecule type" value="Genomic_DNA"/>
</dbReference>
<dbReference type="PANTHER" id="PTHR30399:SF1">
    <property type="entry name" value="UTP PYROPHOSPHATASE"/>
    <property type="match status" value="1"/>
</dbReference>
<sequence>MLRLFRRPKTATVDPDFLDVGHAGESLRILLKRSPGARRMTLRVRSASRDVVLTMPAQGAVQDARIFAERHVAWIQARLSRLPTLVPFLPGSVVPLRDVPHLILARDERHKGPVWLDTLPYAAEGALGALCVSGEAAHHARRVRDFLMREARRDLEAAVERHAVNLGTRPSKISLRDTTSRWGSCSAKGGLNFSWRLILAPPYVLDYLAAHEVAHLRHMNHSDAFWRLVAELSPDVDVAEAWLKTRGSGLMRYGER</sequence>
<organism evidence="2 3">
    <name type="scientific">Beijerinckia indica subsp. indica (strain ATCC 9039 / DSM 1715 / NCIMB 8712)</name>
    <dbReference type="NCBI Taxonomy" id="395963"/>
    <lineage>
        <taxon>Bacteria</taxon>
        <taxon>Pseudomonadati</taxon>
        <taxon>Pseudomonadota</taxon>
        <taxon>Alphaproteobacteria</taxon>
        <taxon>Hyphomicrobiales</taxon>
        <taxon>Beijerinckiaceae</taxon>
        <taxon>Beijerinckia</taxon>
    </lineage>
</organism>